<dbReference type="RefSeq" id="WP_106728285.1">
    <property type="nucleotide sequence ID" value="NZ_PXYG01000001.1"/>
</dbReference>
<feature type="transmembrane region" description="Helical" evidence="4">
    <location>
        <begin position="34"/>
        <end position="52"/>
    </location>
</feature>
<sequence>MIAIPLPFVVSLLLFLLAIMLWMKPSQEGKSPSLFAALCALTTAIVGLRWTLDMAIFRMLQPVCAALVPLAAWYCFSRAHQPGRLSPLHWSGPIVVAAGSLGYPYWHAPLDLILTMLYVGYGIALLRSSGTMASEVRLSDVEWVKYAEWVAGGMLLFSAGIDGALTLDFARYDGAHAMYILAVGYTLLLPTLALVVVMVSQSTQPSGAAESAPSEPEPPTQAVLSAGEANAIIAKLDTLLREKQAFLDPDLTLGRLSRKLTIPARQISMAVNQVHGRNLSKVLNEYRIEHAKERLLTSDESITQVYLNSGFQTKSNFNREFSRVTGQTPSAFRRQAPVSEP</sequence>
<feature type="transmembrane region" description="Helical" evidence="4">
    <location>
        <begin position="58"/>
        <end position="76"/>
    </location>
</feature>
<keyword evidence="1" id="KW-0805">Transcription regulation</keyword>
<dbReference type="PANTHER" id="PTHR43280:SF29">
    <property type="entry name" value="ARAC-FAMILY TRANSCRIPTIONAL REGULATOR"/>
    <property type="match status" value="1"/>
</dbReference>
<dbReference type="SUPFAM" id="SSF46689">
    <property type="entry name" value="Homeodomain-like"/>
    <property type="match status" value="1"/>
</dbReference>
<feature type="transmembrane region" description="Helical" evidence="4">
    <location>
        <begin position="146"/>
        <end position="165"/>
    </location>
</feature>
<dbReference type="AlphaFoldDB" id="A0A2P7RCB2"/>
<keyword evidence="3" id="KW-0804">Transcription</keyword>
<dbReference type="Proteomes" id="UP000240243">
    <property type="component" value="Unassembled WGS sequence"/>
</dbReference>
<dbReference type="GO" id="GO:0003700">
    <property type="term" value="F:DNA-binding transcription factor activity"/>
    <property type="evidence" value="ECO:0007669"/>
    <property type="project" value="InterPro"/>
</dbReference>
<accession>A0A2P7RCB2</accession>
<feature type="transmembrane region" description="Helical" evidence="4">
    <location>
        <begin position="6"/>
        <end position="22"/>
    </location>
</feature>
<evidence type="ECO:0000256" key="3">
    <source>
        <dbReference type="ARBA" id="ARBA00023163"/>
    </source>
</evidence>
<keyword evidence="4" id="KW-0472">Membrane</keyword>
<dbReference type="SMART" id="SM00342">
    <property type="entry name" value="HTH_ARAC"/>
    <property type="match status" value="1"/>
</dbReference>
<proteinExistence type="predicted"/>
<dbReference type="InterPro" id="IPR009057">
    <property type="entry name" value="Homeodomain-like_sf"/>
</dbReference>
<comment type="caution">
    <text evidence="6">The sequence shown here is derived from an EMBL/GenBank/DDBJ whole genome shotgun (WGS) entry which is preliminary data.</text>
</comment>
<feature type="transmembrane region" description="Helical" evidence="4">
    <location>
        <begin position="177"/>
        <end position="199"/>
    </location>
</feature>
<evidence type="ECO:0000313" key="6">
    <source>
        <dbReference type="EMBL" id="PSJ47874.1"/>
    </source>
</evidence>
<keyword evidence="2" id="KW-0238">DNA-binding</keyword>
<evidence type="ECO:0000259" key="5">
    <source>
        <dbReference type="PROSITE" id="PS01124"/>
    </source>
</evidence>
<protein>
    <submittedName>
        <fullName evidence="6">AraC family transcriptional regulator</fullName>
    </submittedName>
</protein>
<keyword evidence="4" id="KW-1133">Transmembrane helix</keyword>
<evidence type="ECO:0000256" key="1">
    <source>
        <dbReference type="ARBA" id="ARBA00023015"/>
    </source>
</evidence>
<dbReference type="Gene3D" id="1.10.10.60">
    <property type="entry name" value="Homeodomain-like"/>
    <property type="match status" value="1"/>
</dbReference>
<reference evidence="6 7" key="1">
    <citation type="submission" date="2018-03" db="EMBL/GenBank/DDBJ databases">
        <title>The draft genome of Zobellella sp. 59N8.</title>
        <authorList>
            <person name="Liu L."/>
            <person name="Li L."/>
            <person name="Zhang X."/>
            <person name="Liang L."/>
            <person name="Wang T."/>
        </authorList>
    </citation>
    <scope>NUCLEOTIDE SEQUENCE [LARGE SCALE GENOMIC DNA]</scope>
    <source>
        <strain evidence="6 7">59N8</strain>
    </source>
</reference>
<dbReference type="GO" id="GO:0043565">
    <property type="term" value="F:sequence-specific DNA binding"/>
    <property type="evidence" value="ECO:0007669"/>
    <property type="project" value="InterPro"/>
</dbReference>
<name>A0A2P7RCB2_9GAMM</name>
<evidence type="ECO:0000256" key="2">
    <source>
        <dbReference type="ARBA" id="ARBA00023125"/>
    </source>
</evidence>
<evidence type="ECO:0000256" key="4">
    <source>
        <dbReference type="SAM" id="Phobius"/>
    </source>
</evidence>
<feature type="domain" description="HTH araC/xylS-type" evidence="5">
    <location>
        <begin position="230"/>
        <end position="335"/>
    </location>
</feature>
<dbReference type="PROSITE" id="PS01124">
    <property type="entry name" value="HTH_ARAC_FAMILY_2"/>
    <property type="match status" value="1"/>
</dbReference>
<feature type="transmembrane region" description="Helical" evidence="4">
    <location>
        <begin position="112"/>
        <end position="134"/>
    </location>
</feature>
<gene>
    <name evidence="6" type="ORF">C7H85_03420</name>
</gene>
<keyword evidence="4" id="KW-0812">Transmembrane</keyword>
<dbReference type="PANTHER" id="PTHR43280">
    <property type="entry name" value="ARAC-FAMILY TRANSCRIPTIONAL REGULATOR"/>
    <property type="match status" value="1"/>
</dbReference>
<keyword evidence="7" id="KW-1185">Reference proteome</keyword>
<dbReference type="InterPro" id="IPR018060">
    <property type="entry name" value="HTH_AraC"/>
</dbReference>
<dbReference type="EMBL" id="PXYG01000001">
    <property type="protein sequence ID" value="PSJ47874.1"/>
    <property type="molecule type" value="Genomic_DNA"/>
</dbReference>
<evidence type="ECO:0000313" key="7">
    <source>
        <dbReference type="Proteomes" id="UP000240243"/>
    </source>
</evidence>
<organism evidence="6 7">
    <name type="scientific">Zobellella endophytica</name>
    <dbReference type="NCBI Taxonomy" id="2116700"/>
    <lineage>
        <taxon>Bacteria</taxon>
        <taxon>Pseudomonadati</taxon>
        <taxon>Pseudomonadota</taxon>
        <taxon>Gammaproteobacteria</taxon>
        <taxon>Aeromonadales</taxon>
        <taxon>Aeromonadaceae</taxon>
        <taxon>Zobellella</taxon>
    </lineage>
</organism>
<dbReference type="OrthoDB" id="345413at2"/>
<dbReference type="Pfam" id="PF12833">
    <property type="entry name" value="HTH_18"/>
    <property type="match status" value="1"/>
</dbReference>